<accession>A0A6A0AMB7</accession>
<dbReference type="Proteomes" id="UP000485058">
    <property type="component" value="Unassembled WGS sequence"/>
</dbReference>
<evidence type="ECO:0000313" key="2">
    <source>
        <dbReference type="Proteomes" id="UP000485058"/>
    </source>
</evidence>
<gene>
    <name evidence="1" type="ORF">HaLaN_32237</name>
</gene>
<sequence>MRCIRQAHQMRVGGCSRRCSSLRCSSLRCGMRPSSALNSASTVLPQSVRPH</sequence>
<evidence type="ECO:0000313" key="1">
    <source>
        <dbReference type="EMBL" id="GFH32937.1"/>
    </source>
</evidence>
<keyword evidence="2" id="KW-1185">Reference proteome</keyword>
<dbReference type="EMBL" id="BLLF01007408">
    <property type="protein sequence ID" value="GFH32937.1"/>
    <property type="molecule type" value="Genomic_DNA"/>
</dbReference>
<proteinExistence type="predicted"/>
<feature type="non-terminal residue" evidence="1">
    <location>
        <position position="51"/>
    </location>
</feature>
<comment type="caution">
    <text evidence="1">The sequence shown here is derived from an EMBL/GenBank/DDBJ whole genome shotgun (WGS) entry which is preliminary data.</text>
</comment>
<dbReference type="AlphaFoldDB" id="A0A6A0AMB7"/>
<reference evidence="1 2" key="1">
    <citation type="submission" date="2020-02" db="EMBL/GenBank/DDBJ databases">
        <title>Draft genome sequence of Haematococcus lacustris strain NIES-144.</title>
        <authorList>
            <person name="Morimoto D."/>
            <person name="Nakagawa S."/>
            <person name="Yoshida T."/>
            <person name="Sawayama S."/>
        </authorList>
    </citation>
    <scope>NUCLEOTIDE SEQUENCE [LARGE SCALE GENOMIC DNA]</scope>
    <source>
        <strain evidence="1 2">NIES-144</strain>
    </source>
</reference>
<organism evidence="1 2">
    <name type="scientific">Haematococcus lacustris</name>
    <name type="common">Green alga</name>
    <name type="synonym">Haematococcus pluvialis</name>
    <dbReference type="NCBI Taxonomy" id="44745"/>
    <lineage>
        <taxon>Eukaryota</taxon>
        <taxon>Viridiplantae</taxon>
        <taxon>Chlorophyta</taxon>
        <taxon>core chlorophytes</taxon>
        <taxon>Chlorophyceae</taxon>
        <taxon>CS clade</taxon>
        <taxon>Chlamydomonadales</taxon>
        <taxon>Haematococcaceae</taxon>
        <taxon>Haematococcus</taxon>
    </lineage>
</organism>
<protein>
    <submittedName>
        <fullName evidence="1">Uncharacterized protein</fullName>
    </submittedName>
</protein>
<name>A0A6A0AMB7_HAELA</name>